<dbReference type="PANTHER" id="PTHR34948:SF2">
    <property type="entry name" value="TRIPHOSPHATE TUNNEL METALLOENZYME 3"/>
    <property type="match status" value="1"/>
</dbReference>
<evidence type="ECO:0000313" key="3">
    <source>
        <dbReference type="Proteomes" id="UP000051952"/>
    </source>
</evidence>
<dbReference type="SUPFAM" id="SSF55154">
    <property type="entry name" value="CYTH-like phosphatases"/>
    <property type="match status" value="2"/>
</dbReference>
<feature type="domain" description="CYTH" evidence="1">
    <location>
        <begin position="2"/>
        <end position="194"/>
    </location>
</feature>
<dbReference type="OrthoDB" id="2160189at2759"/>
<dbReference type="AlphaFoldDB" id="A0A0S4ISV6"/>
<dbReference type="InterPro" id="IPR033469">
    <property type="entry name" value="CYTH-like_dom_sf"/>
</dbReference>
<feature type="domain" description="CYTH" evidence="1">
    <location>
        <begin position="260"/>
        <end position="411"/>
    </location>
</feature>
<organism evidence="2 3">
    <name type="scientific">Bodo saltans</name>
    <name type="common">Flagellated protozoan</name>
    <dbReference type="NCBI Taxonomy" id="75058"/>
    <lineage>
        <taxon>Eukaryota</taxon>
        <taxon>Discoba</taxon>
        <taxon>Euglenozoa</taxon>
        <taxon>Kinetoplastea</taxon>
        <taxon>Metakinetoplastina</taxon>
        <taxon>Eubodonida</taxon>
        <taxon>Bodonidae</taxon>
        <taxon>Bodo</taxon>
    </lineage>
</organism>
<dbReference type="GO" id="GO:0016462">
    <property type="term" value="F:pyrophosphatase activity"/>
    <property type="evidence" value="ECO:0007669"/>
    <property type="project" value="UniProtKB-ARBA"/>
</dbReference>
<dbReference type="EMBL" id="CYKH01000397">
    <property type="protein sequence ID" value="CUF74426.1"/>
    <property type="molecule type" value="Genomic_DNA"/>
</dbReference>
<accession>A0A0S4ISV6</accession>
<protein>
    <submittedName>
        <fullName evidence="2">Adenylate cyclase, putative</fullName>
    </submittedName>
</protein>
<dbReference type="OMA" id="HTHVEDG"/>
<reference evidence="3" key="1">
    <citation type="submission" date="2015-09" db="EMBL/GenBank/DDBJ databases">
        <authorList>
            <consortium name="Pathogen Informatics"/>
        </authorList>
    </citation>
    <scope>NUCLEOTIDE SEQUENCE [LARGE SCALE GENOMIC DNA]</scope>
    <source>
        <strain evidence="3">Lake Konstanz</strain>
    </source>
</reference>
<dbReference type="VEuPathDB" id="TriTrypDB:BSAL_65385"/>
<dbReference type="InterPro" id="IPR023577">
    <property type="entry name" value="CYTH_domain"/>
</dbReference>
<sequence>MQVEVKALIGSQETYNTTLSLLQGQFIRQDLQENHFLDTAGREFFAQGTILRIRLIAVPQSPTNSSQQEAIGHGSLLQYSSAKLMMKAHTHVEDGSQISWTAEEAIPVDTARAILTTPRQLYALLQAANIVSETILPRLEREVPREHLDALEYVGSFSTLRTVCHFKSEAQPGLVMHIDKTTYPFGERFEVEVPNITVPVHDVAEEVAAFLTANGIPFEFAEESKFQRFVHGVQATKSSSHMVQDVKVVLDSVEGVQRVSANLESFLLSEKQQDNTFYDGFDDELAARGAFFRLRHEVHGNRFAAVLKEHQDVDSGSQVNWTQELELSPDVAHAILHDPTGFLAQAGSNALAQSLKEKFGVTRLRSIGSFSTVRRVYAWENATSQPSGGLQLRVDTTTFPFGEHYEVEVTAKWWSATSRGHNNISVR</sequence>
<dbReference type="PANTHER" id="PTHR34948">
    <property type="entry name" value="OS08G0299200 PROTEIN"/>
    <property type="match status" value="1"/>
</dbReference>
<keyword evidence="3" id="KW-1185">Reference proteome</keyword>
<name>A0A0S4ISV6_BODSA</name>
<evidence type="ECO:0000313" key="2">
    <source>
        <dbReference type="EMBL" id="CUF74426.1"/>
    </source>
</evidence>
<dbReference type="Gene3D" id="2.40.320.10">
    <property type="entry name" value="Hypothetical Protein Pfu-838710-001"/>
    <property type="match status" value="2"/>
</dbReference>
<evidence type="ECO:0000259" key="1">
    <source>
        <dbReference type="Pfam" id="PF01928"/>
    </source>
</evidence>
<proteinExistence type="predicted"/>
<dbReference type="Pfam" id="PF01928">
    <property type="entry name" value="CYTH"/>
    <property type="match status" value="2"/>
</dbReference>
<dbReference type="Proteomes" id="UP000051952">
    <property type="component" value="Unassembled WGS sequence"/>
</dbReference>
<gene>
    <name evidence="2" type="ORF">BSAL_65385</name>
</gene>